<keyword evidence="1" id="KW-1133">Transmembrane helix</keyword>
<dbReference type="CDD" id="cd20170">
    <property type="entry name" value="Peptidase_M90-like"/>
    <property type="match status" value="1"/>
</dbReference>
<keyword evidence="1" id="KW-0472">Membrane</keyword>
<dbReference type="Gene3D" id="1.10.472.150">
    <property type="entry name" value="Glucose-regulated metallo-peptidase M90, N-terminal domain"/>
    <property type="match status" value="1"/>
</dbReference>
<organism evidence="2 3">
    <name type="scientific">Psychroflexus salarius</name>
    <dbReference type="NCBI Taxonomy" id="1155689"/>
    <lineage>
        <taxon>Bacteria</taxon>
        <taxon>Pseudomonadati</taxon>
        <taxon>Bacteroidota</taxon>
        <taxon>Flavobacteriia</taxon>
        <taxon>Flavobacteriales</taxon>
        <taxon>Flavobacteriaceae</taxon>
        <taxon>Psychroflexus</taxon>
    </lineage>
</organism>
<evidence type="ECO:0000313" key="3">
    <source>
        <dbReference type="Proteomes" id="UP000184462"/>
    </source>
</evidence>
<protein>
    <recommendedName>
        <fullName evidence="4">Zinc-dependent peptidase</fullName>
    </recommendedName>
</protein>
<evidence type="ECO:0000256" key="1">
    <source>
        <dbReference type="SAM" id="Phobius"/>
    </source>
</evidence>
<keyword evidence="1" id="KW-0812">Transmembrane</keyword>
<dbReference type="AlphaFoldDB" id="A0A1M4U5X2"/>
<name>A0A1M4U5X2_9FLAO</name>
<sequence>MNMMSYLADVLNISLMIEASLFDNKALGRSIITALMLLSVLILLIVIIRSMFALVEELWVSYISPKPFYTHLYFRKRKLSEDQIYILENQFGFYQKLQPKKKLYFEHRVARFIKHHQFEGRSGVYITNQHKVLIASTAIMLTFGYRNYRFKSLSTFVIYPEAFQSTSNKALHKGEFNPAYKAVVFSWKDFLEGYAIENDNLNLGIHELVHVLHFDFEKRKNSAIGATLFMRHYDKIKHKIHSNAGFRQHLKASKLLRNYAFTNNFEFISVLIETFFESPKELKTQFPDLYDNVKSMLNFNDNLF</sequence>
<dbReference type="GO" id="GO:0004177">
    <property type="term" value="F:aminopeptidase activity"/>
    <property type="evidence" value="ECO:0007669"/>
    <property type="project" value="TreeGrafter"/>
</dbReference>
<dbReference type="InterPro" id="IPR010384">
    <property type="entry name" value="MtfA_fam"/>
</dbReference>
<dbReference type="InterPro" id="IPR042252">
    <property type="entry name" value="MtfA_N"/>
</dbReference>
<keyword evidence="3" id="KW-1185">Reference proteome</keyword>
<dbReference type="EMBL" id="FQTW01000002">
    <property type="protein sequence ID" value="SHE52083.1"/>
    <property type="molecule type" value="Genomic_DNA"/>
</dbReference>
<proteinExistence type="predicted"/>
<reference evidence="2 3" key="1">
    <citation type="submission" date="2016-11" db="EMBL/GenBank/DDBJ databases">
        <authorList>
            <person name="Jaros S."/>
            <person name="Januszkiewicz K."/>
            <person name="Wedrychowicz H."/>
        </authorList>
    </citation>
    <scope>NUCLEOTIDE SEQUENCE [LARGE SCALE GENOMIC DNA]</scope>
    <source>
        <strain evidence="2 3">DSM 25661</strain>
    </source>
</reference>
<gene>
    <name evidence="2" type="ORF">SAMN05444278_102198</name>
</gene>
<dbReference type="GO" id="GO:0005829">
    <property type="term" value="C:cytosol"/>
    <property type="evidence" value="ECO:0007669"/>
    <property type="project" value="TreeGrafter"/>
</dbReference>
<accession>A0A1M4U5X2</accession>
<evidence type="ECO:0000313" key="2">
    <source>
        <dbReference type="EMBL" id="SHE52083.1"/>
    </source>
</evidence>
<dbReference type="Proteomes" id="UP000184462">
    <property type="component" value="Unassembled WGS sequence"/>
</dbReference>
<dbReference type="PANTHER" id="PTHR30164:SF2">
    <property type="entry name" value="PROTEIN MTFA"/>
    <property type="match status" value="1"/>
</dbReference>
<dbReference type="Pfam" id="PF06167">
    <property type="entry name" value="Peptidase_M90"/>
    <property type="match status" value="1"/>
</dbReference>
<dbReference type="STRING" id="1155689.SAMN05444278_102198"/>
<dbReference type="PANTHER" id="PTHR30164">
    <property type="entry name" value="MTFA PEPTIDASE"/>
    <property type="match status" value="1"/>
</dbReference>
<dbReference type="SUPFAM" id="SSF55486">
    <property type="entry name" value="Metalloproteases ('zincins'), catalytic domain"/>
    <property type="match status" value="1"/>
</dbReference>
<feature type="transmembrane region" description="Helical" evidence="1">
    <location>
        <begin position="34"/>
        <end position="55"/>
    </location>
</feature>
<evidence type="ECO:0008006" key="4">
    <source>
        <dbReference type="Google" id="ProtNLM"/>
    </source>
</evidence>